<feature type="compositionally biased region" description="Polar residues" evidence="1">
    <location>
        <begin position="168"/>
        <end position="179"/>
    </location>
</feature>
<feature type="compositionally biased region" description="Gly residues" evidence="1">
    <location>
        <begin position="190"/>
        <end position="199"/>
    </location>
</feature>
<evidence type="ECO:0000313" key="2">
    <source>
        <dbReference type="EMBL" id="PIA15868.1"/>
    </source>
</evidence>
<evidence type="ECO:0000313" key="3">
    <source>
        <dbReference type="Proteomes" id="UP000242474"/>
    </source>
</evidence>
<feature type="compositionally biased region" description="Polar residues" evidence="1">
    <location>
        <begin position="1"/>
        <end position="12"/>
    </location>
</feature>
<feature type="region of interest" description="Disordered" evidence="1">
    <location>
        <begin position="1"/>
        <end position="101"/>
    </location>
</feature>
<feature type="region of interest" description="Disordered" evidence="1">
    <location>
        <begin position="119"/>
        <end position="153"/>
    </location>
</feature>
<feature type="compositionally biased region" description="Polar residues" evidence="1">
    <location>
        <begin position="67"/>
        <end position="82"/>
    </location>
</feature>
<reference evidence="2 3" key="1">
    <citation type="journal article" date="2015" name="Genome Biol. Evol.">
        <title>Phylogenomic analyses indicate that early fungi evolved digesting cell walls of algal ancestors of land plants.</title>
        <authorList>
            <person name="Chang Y."/>
            <person name="Wang S."/>
            <person name="Sekimoto S."/>
            <person name="Aerts A.L."/>
            <person name="Choi C."/>
            <person name="Clum A."/>
            <person name="LaButti K.M."/>
            <person name="Lindquist E.A."/>
            <person name="Yee Ngan C."/>
            <person name="Ohm R.A."/>
            <person name="Salamov A.A."/>
            <person name="Grigoriev I.V."/>
            <person name="Spatafora J.W."/>
            <person name="Berbee M.L."/>
        </authorList>
    </citation>
    <scope>NUCLEOTIDE SEQUENCE [LARGE SCALE GENOMIC DNA]</scope>
    <source>
        <strain evidence="2 3">NRRL 1564</strain>
    </source>
</reference>
<proteinExistence type="predicted"/>
<feature type="region of interest" description="Disordered" evidence="1">
    <location>
        <begin position="168"/>
        <end position="199"/>
    </location>
</feature>
<name>A0A2G5BA28_COERN</name>
<dbReference type="EMBL" id="KZ303503">
    <property type="protein sequence ID" value="PIA15868.1"/>
    <property type="molecule type" value="Genomic_DNA"/>
</dbReference>
<gene>
    <name evidence="2" type="ORF">COEREDRAFT_81602</name>
</gene>
<sequence>MSQNRQSIPSSEDQQKQGIPIASVAVPQPGLAAYGRNTGRNTHQDNKQDGQAESLSNASGYMAPPSSIVSDPNIFNNLSFGPNITRPRFDDPKDLSTLSNLQTGGSLLGADFLQSSPRATFSGASGPSSGFSAPPNSYSTQYPSALAHGNPPLDTGLLHKLAAIKEGSSNTSNWNAASQKSDKLPSDDSTGGGVFEMDD</sequence>
<keyword evidence="3" id="KW-1185">Reference proteome</keyword>
<dbReference type="OrthoDB" id="10506981at2759"/>
<dbReference type="AlphaFoldDB" id="A0A2G5BA28"/>
<organism evidence="2 3">
    <name type="scientific">Coemansia reversa (strain ATCC 12441 / NRRL 1564)</name>
    <dbReference type="NCBI Taxonomy" id="763665"/>
    <lineage>
        <taxon>Eukaryota</taxon>
        <taxon>Fungi</taxon>
        <taxon>Fungi incertae sedis</taxon>
        <taxon>Zoopagomycota</taxon>
        <taxon>Kickxellomycotina</taxon>
        <taxon>Kickxellomycetes</taxon>
        <taxon>Kickxellales</taxon>
        <taxon>Kickxellaceae</taxon>
        <taxon>Coemansia</taxon>
    </lineage>
</organism>
<protein>
    <submittedName>
        <fullName evidence="2">Uncharacterized protein</fullName>
    </submittedName>
</protein>
<accession>A0A2G5BA28</accession>
<evidence type="ECO:0000256" key="1">
    <source>
        <dbReference type="SAM" id="MobiDB-lite"/>
    </source>
</evidence>
<feature type="compositionally biased region" description="Low complexity" evidence="1">
    <location>
        <begin position="121"/>
        <end position="135"/>
    </location>
</feature>
<dbReference type="Proteomes" id="UP000242474">
    <property type="component" value="Unassembled WGS sequence"/>
</dbReference>